<keyword evidence="4" id="KW-1185">Reference proteome</keyword>
<gene>
    <name evidence="3" type="ORF">HanXRQr2_Chr16g0778231</name>
</gene>
<protein>
    <submittedName>
        <fullName evidence="3">Transcription factor interactor and regulator Znf-B family</fullName>
    </submittedName>
</protein>
<reference evidence="3" key="1">
    <citation type="journal article" date="2017" name="Nature">
        <title>The sunflower genome provides insights into oil metabolism, flowering and Asterid evolution.</title>
        <authorList>
            <person name="Badouin H."/>
            <person name="Gouzy J."/>
            <person name="Grassa C.J."/>
            <person name="Murat F."/>
            <person name="Staton S.E."/>
            <person name="Cottret L."/>
            <person name="Lelandais-Briere C."/>
            <person name="Owens G.L."/>
            <person name="Carrere S."/>
            <person name="Mayjonade B."/>
            <person name="Legrand L."/>
            <person name="Gill N."/>
            <person name="Kane N.C."/>
            <person name="Bowers J.E."/>
            <person name="Hubner S."/>
            <person name="Bellec A."/>
            <person name="Berard A."/>
            <person name="Berges H."/>
            <person name="Blanchet N."/>
            <person name="Boniface M.C."/>
            <person name="Brunel D."/>
            <person name="Catrice O."/>
            <person name="Chaidir N."/>
            <person name="Claudel C."/>
            <person name="Donnadieu C."/>
            <person name="Faraut T."/>
            <person name="Fievet G."/>
            <person name="Helmstetter N."/>
            <person name="King M."/>
            <person name="Knapp S.J."/>
            <person name="Lai Z."/>
            <person name="Le Paslier M.C."/>
            <person name="Lippi Y."/>
            <person name="Lorenzon L."/>
            <person name="Mandel J.R."/>
            <person name="Marage G."/>
            <person name="Marchand G."/>
            <person name="Marquand E."/>
            <person name="Bret-Mestries E."/>
            <person name="Morien E."/>
            <person name="Nambeesan S."/>
            <person name="Nguyen T."/>
            <person name="Pegot-Espagnet P."/>
            <person name="Pouilly N."/>
            <person name="Raftis F."/>
            <person name="Sallet E."/>
            <person name="Schiex T."/>
            <person name="Thomas J."/>
            <person name="Vandecasteele C."/>
            <person name="Vares D."/>
            <person name="Vear F."/>
            <person name="Vautrin S."/>
            <person name="Crespi M."/>
            <person name="Mangin B."/>
            <person name="Burke J.M."/>
            <person name="Salse J."/>
            <person name="Munos S."/>
            <person name="Vincourt P."/>
            <person name="Rieseberg L.H."/>
            <person name="Langlade N.B."/>
        </authorList>
    </citation>
    <scope>NUCLEOTIDE SEQUENCE</scope>
    <source>
        <tissue evidence="3">Leaves</tissue>
    </source>
</reference>
<keyword evidence="1" id="KW-0479">Metal-binding</keyword>
<dbReference type="GO" id="GO:0008270">
    <property type="term" value="F:zinc ion binding"/>
    <property type="evidence" value="ECO:0007669"/>
    <property type="project" value="UniProtKB-KW"/>
</dbReference>
<evidence type="ECO:0000256" key="1">
    <source>
        <dbReference type="PROSITE-ProRule" id="PRU00024"/>
    </source>
</evidence>
<organism evidence="3 4">
    <name type="scientific">Helianthus annuus</name>
    <name type="common">Common sunflower</name>
    <dbReference type="NCBI Taxonomy" id="4232"/>
    <lineage>
        <taxon>Eukaryota</taxon>
        <taxon>Viridiplantae</taxon>
        <taxon>Streptophyta</taxon>
        <taxon>Embryophyta</taxon>
        <taxon>Tracheophyta</taxon>
        <taxon>Spermatophyta</taxon>
        <taxon>Magnoliopsida</taxon>
        <taxon>eudicotyledons</taxon>
        <taxon>Gunneridae</taxon>
        <taxon>Pentapetalae</taxon>
        <taxon>asterids</taxon>
        <taxon>campanulids</taxon>
        <taxon>Asterales</taxon>
        <taxon>Asteraceae</taxon>
        <taxon>Asteroideae</taxon>
        <taxon>Heliantheae alliance</taxon>
        <taxon>Heliantheae</taxon>
        <taxon>Helianthus</taxon>
    </lineage>
</organism>
<dbReference type="InterPro" id="IPR000315">
    <property type="entry name" value="Znf_B-box"/>
</dbReference>
<evidence type="ECO:0000313" key="3">
    <source>
        <dbReference type="EMBL" id="KAF5762573.1"/>
    </source>
</evidence>
<dbReference type="AlphaFoldDB" id="A0A9K3DX52"/>
<sequence length="133" mass="15707">MNSRIFFKLHDFKKFWRKLTKKKNIFKEFSSSFNSDWFSSDVCVCGHDGVWWLYLFLGRTFFLACDRHPGNNQNRYCIDCDMAACPHCIAEGNHASHRVLNIYRLVYKDVVSVDQMSTHIDCSRIQVCNRIIV</sequence>
<evidence type="ECO:0000313" key="4">
    <source>
        <dbReference type="Proteomes" id="UP000215914"/>
    </source>
</evidence>
<dbReference type="Gramene" id="mRNA:HanXRQr2_Chr16g0778231">
    <property type="protein sequence ID" value="mRNA:HanXRQr2_Chr16g0778231"/>
    <property type="gene ID" value="HanXRQr2_Chr16g0778231"/>
</dbReference>
<keyword evidence="1" id="KW-0862">Zinc</keyword>
<dbReference type="PANTHER" id="PTHR31065">
    <property type="entry name" value="PLATZ TRANSCRIPTION FACTOR FAMILY PROTEIN"/>
    <property type="match status" value="1"/>
</dbReference>
<name>A0A9K3DX52_HELAN</name>
<dbReference type="Proteomes" id="UP000215914">
    <property type="component" value="Unassembled WGS sequence"/>
</dbReference>
<reference evidence="3" key="2">
    <citation type="submission" date="2020-06" db="EMBL/GenBank/DDBJ databases">
        <title>Helianthus annuus Genome sequencing and assembly Release 2.</title>
        <authorList>
            <person name="Gouzy J."/>
            <person name="Langlade N."/>
            <person name="Munos S."/>
        </authorList>
    </citation>
    <scope>NUCLEOTIDE SEQUENCE</scope>
    <source>
        <tissue evidence="3">Leaves</tissue>
    </source>
</reference>
<dbReference type="PANTHER" id="PTHR31065:SF9">
    <property type="entry name" value="TRANSCRIPTION FACTOR FAMILY PROTEIN, PUTATIVE-RELATED"/>
    <property type="match status" value="1"/>
</dbReference>
<feature type="domain" description="B box-type" evidence="2">
    <location>
        <begin position="65"/>
        <end position="102"/>
    </location>
</feature>
<dbReference type="PROSITE" id="PS50119">
    <property type="entry name" value="ZF_BBOX"/>
    <property type="match status" value="1"/>
</dbReference>
<dbReference type="Gene3D" id="3.30.160.60">
    <property type="entry name" value="Classic Zinc Finger"/>
    <property type="match status" value="1"/>
</dbReference>
<comment type="caution">
    <text evidence="3">The sequence shown here is derived from an EMBL/GenBank/DDBJ whole genome shotgun (WGS) entry which is preliminary data.</text>
</comment>
<evidence type="ECO:0000259" key="2">
    <source>
        <dbReference type="PROSITE" id="PS50119"/>
    </source>
</evidence>
<accession>A0A9K3DX52</accession>
<dbReference type="SUPFAM" id="SSF57845">
    <property type="entry name" value="B-box zinc-binding domain"/>
    <property type="match status" value="1"/>
</dbReference>
<keyword evidence="1" id="KW-0863">Zinc-finger</keyword>
<dbReference type="Pfam" id="PF00643">
    <property type="entry name" value="zf-B_box"/>
    <property type="match status" value="1"/>
</dbReference>
<proteinExistence type="predicted"/>
<dbReference type="EMBL" id="MNCJ02000331">
    <property type="protein sequence ID" value="KAF5762573.1"/>
    <property type="molecule type" value="Genomic_DNA"/>
</dbReference>